<evidence type="ECO:0000256" key="1">
    <source>
        <dbReference type="ARBA" id="ARBA00007198"/>
    </source>
</evidence>
<comment type="catalytic activity">
    <reaction evidence="7">
        <text>[glutaredoxin]-dithiol + arsenate + glutathione + H(+) = glutathionyl-S-S-[glutaredoxin] + arsenite + H2O</text>
        <dbReference type="Rhea" id="RHEA:22016"/>
        <dbReference type="Rhea" id="RHEA-COMP:10729"/>
        <dbReference type="Rhea" id="RHEA-COMP:17668"/>
        <dbReference type="ChEBI" id="CHEBI:15377"/>
        <dbReference type="ChEBI" id="CHEBI:15378"/>
        <dbReference type="ChEBI" id="CHEBI:29242"/>
        <dbReference type="ChEBI" id="CHEBI:29950"/>
        <dbReference type="ChEBI" id="CHEBI:48597"/>
        <dbReference type="ChEBI" id="CHEBI:57925"/>
        <dbReference type="ChEBI" id="CHEBI:146199"/>
        <dbReference type="EC" id="1.20.4.1"/>
    </reaction>
</comment>
<dbReference type="Proteomes" id="UP000245073">
    <property type="component" value="Unassembled WGS sequence"/>
</dbReference>
<dbReference type="Gene3D" id="3.40.30.10">
    <property type="entry name" value="Glutaredoxin"/>
    <property type="match status" value="1"/>
</dbReference>
<dbReference type="InterPro" id="IPR036249">
    <property type="entry name" value="Thioredoxin-like_sf"/>
</dbReference>
<sequence>MTDFPITIFHNPKCGTSRNTLAIIEAAGYAPTVVEYLKAGWTLNQLRDLAARTGLGARGLLRVKGTPAEELGLTDPAAADDVILAAMIEHPILVERPIVVTPKGAVLARPKEKVLEVLDRRPPAGAS</sequence>
<dbReference type="PROSITE" id="PS51353">
    <property type="entry name" value="ARSC"/>
    <property type="match status" value="1"/>
</dbReference>
<reference evidence="8 9" key="1">
    <citation type="submission" date="2018-04" db="EMBL/GenBank/DDBJ databases">
        <title>The genome sequence of Caulobacter sp. 744.</title>
        <authorList>
            <person name="Gao J."/>
            <person name="Sun J."/>
        </authorList>
    </citation>
    <scope>NUCLEOTIDE SEQUENCE [LARGE SCALE GENOMIC DNA]</scope>
    <source>
        <strain evidence="8 9">774</strain>
    </source>
</reference>
<dbReference type="OrthoDB" id="9790554at2"/>
<comment type="caution">
    <text evidence="8">The sequence shown here is derived from an EMBL/GenBank/DDBJ whole genome shotgun (WGS) entry which is preliminary data.</text>
</comment>
<evidence type="ECO:0000256" key="7">
    <source>
        <dbReference type="RuleBase" id="RU362029"/>
    </source>
</evidence>
<dbReference type="SUPFAM" id="SSF52833">
    <property type="entry name" value="Thioredoxin-like"/>
    <property type="match status" value="1"/>
</dbReference>
<proteinExistence type="inferred from homology"/>
<name>A0A2T9JP50_9CAUL</name>
<dbReference type="AlphaFoldDB" id="A0A2T9JP50"/>
<dbReference type="InterPro" id="IPR006659">
    <property type="entry name" value="Arsenate_reductase"/>
</dbReference>
<dbReference type="GO" id="GO:0046685">
    <property type="term" value="P:response to arsenic-containing substance"/>
    <property type="evidence" value="ECO:0007669"/>
    <property type="project" value="UniProtKB-KW"/>
</dbReference>
<gene>
    <name evidence="8" type="primary">arsC</name>
    <name evidence="8" type="ORF">DDF67_17870</name>
</gene>
<evidence type="ECO:0000313" key="8">
    <source>
        <dbReference type="EMBL" id="PVM85468.1"/>
    </source>
</evidence>
<dbReference type="RefSeq" id="WP_109102197.1">
    <property type="nucleotide sequence ID" value="NZ_QDKQ01000060.1"/>
</dbReference>
<evidence type="ECO:0000256" key="6">
    <source>
        <dbReference type="PROSITE-ProRule" id="PRU01282"/>
    </source>
</evidence>
<dbReference type="GO" id="GO:0008794">
    <property type="term" value="F:arsenate reductase (glutaredoxin) activity"/>
    <property type="evidence" value="ECO:0007669"/>
    <property type="project" value="UniProtKB-UniRule"/>
</dbReference>
<keyword evidence="9" id="KW-1185">Reference proteome</keyword>
<comment type="similarity">
    <text evidence="1 6 7">Belongs to the ArsC family.</text>
</comment>
<dbReference type="EMBL" id="QDKQ01000060">
    <property type="protein sequence ID" value="PVM85468.1"/>
    <property type="molecule type" value="Genomic_DNA"/>
</dbReference>
<dbReference type="PANTHER" id="PTHR30041">
    <property type="entry name" value="ARSENATE REDUCTASE"/>
    <property type="match status" value="1"/>
</dbReference>
<dbReference type="EC" id="1.20.4.1" evidence="4 7"/>
<evidence type="ECO:0000256" key="5">
    <source>
        <dbReference type="ARBA" id="ARBA00039879"/>
    </source>
</evidence>
<dbReference type="CDD" id="cd03034">
    <property type="entry name" value="ArsC_ArsC"/>
    <property type="match status" value="1"/>
</dbReference>
<accession>A0A2T9JP50</accession>
<evidence type="ECO:0000256" key="4">
    <source>
        <dbReference type="ARBA" id="ARBA00038969"/>
    </source>
</evidence>
<keyword evidence="2" id="KW-0059">Arsenical resistance</keyword>
<organism evidence="8 9">
    <name type="scientific">Caulobacter endophyticus</name>
    <dbReference type="NCBI Taxonomy" id="2172652"/>
    <lineage>
        <taxon>Bacteria</taxon>
        <taxon>Pseudomonadati</taxon>
        <taxon>Pseudomonadota</taxon>
        <taxon>Alphaproteobacteria</taxon>
        <taxon>Caulobacterales</taxon>
        <taxon>Caulobacteraceae</taxon>
        <taxon>Caulobacter</taxon>
    </lineage>
</organism>
<dbReference type="Pfam" id="PF03960">
    <property type="entry name" value="ArsC"/>
    <property type="match status" value="1"/>
</dbReference>
<evidence type="ECO:0000313" key="9">
    <source>
        <dbReference type="Proteomes" id="UP000245073"/>
    </source>
</evidence>
<evidence type="ECO:0000256" key="2">
    <source>
        <dbReference type="ARBA" id="ARBA00022849"/>
    </source>
</evidence>
<dbReference type="NCBIfam" id="TIGR00014">
    <property type="entry name" value="arsC"/>
    <property type="match status" value="1"/>
</dbReference>
<evidence type="ECO:0000256" key="3">
    <source>
        <dbReference type="ARBA" id="ARBA00023002"/>
    </source>
</evidence>
<protein>
    <recommendedName>
        <fullName evidence="5 7">Arsenate reductase</fullName>
        <ecNumber evidence="4 7">1.20.4.1</ecNumber>
    </recommendedName>
</protein>
<keyword evidence="3 7" id="KW-0560">Oxidoreductase</keyword>
<dbReference type="PANTHER" id="PTHR30041:SF5">
    <property type="entry name" value="ARSENATE REDUCTASE-RELATED"/>
    <property type="match status" value="1"/>
</dbReference>
<dbReference type="InterPro" id="IPR006660">
    <property type="entry name" value="Arsenate_reductase-like"/>
</dbReference>